<gene>
    <name evidence="3" type="ORF">BN1221_03359</name>
</gene>
<dbReference type="AlphaFoldDB" id="A0A0G4JYS5"/>
<dbReference type="CDD" id="cd00519">
    <property type="entry name" value="Lipase_3"/>
    <property type="match status" value="1"/>
</dbReference>
<dbReference type="EMBL" id="CGIG01000001">
    <property type="protein sequence ID" value="CPR18709.1"/>
    <property type="molecule type" value="Genomic_DNA"/>
</dbReference>
<organism evidence="3 4">
    <name type="scientific">Brenneria goodwinii</name>
    <dbReference type="NCBI Taxonomy" id="1109412"/>
    <lineage>
        <taxon>Bacteria</taxon>
        <taxon>Pseudomonadati</taxon>
        <taxon>Pseudomonadota</taxon>
        <taxon>Gammaproteobacteria</taxon>
        <taxon>Enterobacterales</taxon>
        <taxon>Pectobacteriaceae</taxon>
        <taxon>Brenneria</taxon>
    </lineage>
</organism>
<dbReference type="RefSeq" id="WP_048638245.1">
    <property type="nucleotide sequence ID" value="NZ_CGIG01000001.1"/>
</dbReference>
<reference evidence="4" key="1">
    <citation type="submission" date="2015-01" db="EMBL/GenBank/DDBJ databases">
        <authorList>
            <person name="Paterson Steve"/>
        </authorList>
    </citation>
    <scope>NUCLEOTIDE SEQUENCE [LARGE SCALE GENOMIC DNA]</scope>
    <source>
        <strain evidence="4">OBR1</strain>
    </source>
</reference>
<evidence type="ECO:0000313" key="4">
    <source>
        <dbReference type="Proteomes" id="UP000044377"/>
    </source>
</evidence>
<dbReference type="SUPFAM" id="SSF53474">
    <property type="entry name" value="alpha/beta-Hydrolases"/>
    <property type="match status" value="1"/>
</dbReference>
<feature type="domain" description="Fungal lipase-type" evidence="2">
    <location>
        <begin position="278"/>
        <end position="420"/>
    </location>
</feature>
<dbReference type="STRING" id="1109412.BN1221_03359"/>
<protein>
    <submittedName>
        <fullName evidence="3">COG3675: Predicted lipase</fullName>
    </submittedName>
</protein>
<evidence type="ECO:0000256" key="1">
    <source>
        <dbReference type="SAM" id="MobiDB-lite"/>
    </source>
</evidence>
<feature type="compositionally biased region" description="Polar residues" evidence="1">
    <location>
        <begin position="1"/>
        <end position="15"/>
    </location>
</feature>
<dbReference type="Pfam" id="PF01764">
    <property type="entry name" value="Lipase_3"/>
    <property type="match status" value="1"/>
</dbReference>
<dbReference type="InterPro" id="IPR002921">
    <property type="entry name" value="Fungal_lipase-type"/>
</dbReference>
<feature type="region of interest" description="Disordered" evidence="1">
    <location>
        <begin position="1"/>
        <end position="20"/>
    </location>
</feature>
<dbReference type="PANTHER" id="PTHR45856:SF24">
    <property type="entry name" value="FUNGAL LIPASE-LIKE DOMAIN-CONTAINING PROTEIN"/>
    <property type="match status" value="1"/>
</dbReference>
<accession>A0A0G4JYS5</accession>
<dbReference type="Proteomes" id="UP000044377">
    <property type="component" value="Unassembled WGS sequence"/>
</dbReference>
<dbReference type="PANTHER" id="PTHR45856">
    <property type="entry name" value="ALPHA/BETA-HYDROLASES SUPERFAMILY PROTEIN"/>
    <property type="match status" value="1"/>
</dbReference>
<dbReference type="GO" id="GO:0006629">
    <property type="term" value="P:lipid metabolic process"/>
    <property type="evidence" value="ECO:0007669"/>
    <property type="project" value="InterPro"/>
</dbReference>
<dbReference type="Gene3D" id="3.40.50.1820">
    <property type="entry name" value="alpha/beta hydrolase"/>
    <property type="match status" value="1"/>
</dbReference>
<evidence type="ECO:0000313" key="3">
    <source>
        <dbReference type="EMBL" id="CPR18709.1"/>
    </source>
</evidence>
<evidence type="ECO:0000259" key="2">
    <source>
        <dbReference type="Pfam" id="PF01764"/>
    </source>
</evidence>
<sequence length="634" mass="72331">MTQGKKQSGMTTATPSKGIHVNMPDRQKKYWVEFLLLDEQGKPVADMPYLLKAGDGDRKGKTDAQGLLREDNMPWFPVYLLVAAQALADEMEKRELRPLRGEEHSDVKVTALEGGHQYRYVRIGEISDGVPAIENWSQDRPPTFHFPKAQPVGVRVDRTELDRRHVLEICPFRAWSLVLHHQPDYSLVNAYNLSLMVVLSYAEDNEDQSGSITHLFNRQMLDLSRSPYHVNDISRKPVVKDVPFSQRYTDVGYIDSLRAAKPEGSSQLFYAANATEIIVAWRGTEMTSWEDIKTDGTFRPQSFSCEIKVPCIELVKQGKVHKGFWDGFCLVDSSKDGKIQEKYQQMVDLFIVKRKLFVCGHSLGGALALLYAAKNLDNNPVLYTYGMPRTFTIGAIQELQSLTHFRHINANDAVTSVPPERALDNYLYDLWGPLGTTLGFAWSLLQLAYRGEEYFGHQGEVVHFCEAASTQQWSEERNPRVTVTVRRRLPKKAKLLLAPSLNEAENQQAKDNQQELMQRLDSDSRKNYFPRWSNPTLKDALNFSDHSSLNYAEYLGERLAEAASGEESGKYYQDNQAFRRQLATYQTDMPQQEYQRNLAFLALDEQFAQTLLKTRESSAGKNALLRYITEDQKA</sequence>
<dbReference type="InterPro" id="IPR051218">
    <property type="entry name" value="Sec_MonoDiacylglyc_Lipase"/>
</dbReference>
<name>A0A0G4JYS5_9GAMM</name>
<dbReference type="InterPro" id="IPR029058">
    <property type="entry name" value="AB_hydrolase_fold"/>
</dbReference>
<proteinExistence type="predicted"/>
<keyword evidence="4" id="KW-1185">Reference proteome</keyword>
<dbReference type="OrthoDB" id="5562330at2"/>